<dbReference type="Pfam" id="PF13532">
    <property type="entry name" value="2OG-FeII_Oxy_2"/>
    <property type="match status" value="1"/>
</dbReference>
<keyword evidence="4" id="KW-1185">Reference proteome</keyword>
<dbReference type="PROSITE" id="PS51471">
    <property type="entry name" value="FE2OG_OXY"/>
    <property type="match status" value="1"/>
</dbReference>
<gene>
    <name evidence="3" type="ORF">GSI_13896</name>
</gene>
<feature type="region of interest" description="Disordered" evidence="1">
    <location>
        <begin position="45"/>
        <end position="122"/>
    </location>
</feature>
<dbReference type="InterPro" id="IPR005123">
    <property type="entry name" value="Oxoglu/Fe-dep_dioxygenase_dom"/>
</dbReference>
<dbReference type="EMBL" id="AYKW01000067">
    <property type="protein sequence ID" value="PIL24143.1"/>
    <property type="molecule type" value="Genomic_DNA"/>
</dbReference>
<reference evidence="3 4" key="1">
    <citation type="journal article" date="2015" name="Sci. Rep.">
        <title>Chromosome-level genome map provides insights into diverse defense mechanisms in the medicinal fungus Ganoderma sinense.</title>
        <authorList>
            <person name="Zhu Y."/>
            <person name="Xu J."/>
            <person name="Sun C."/>
            <person name="Zhou S."/>
            <person name="Xu H."/>
            <person name="Nelson D.R."/>
            <person name="Qian J."/>
            <person name="Song J."/>
            <person name="Luo H."/>
            <person name="Xiang L."/>
            <person name="Li Y."/>
            <person name="Xu Z."/>
            <person name="Ji A."/>
            <person name="Wang L."/>
            <person name="Lu S."/>
            <person name="Hayward A."/>
            <person name="Sun W."/>
            <person name="Li X."/>
            <person name="Schwartz D.C."/>
            <person name="Wang Y."/>
            <person name="Chen S."/>
        </authorList>
    </citation>
    <scope>NUCLEOTIDE SEQUENCE [LARGE SCALE GENOMIC DNA]</scope>
    <source>
        <strain evidence="3 4">ZZ0214-1</strain>
    </source>
</reference>
<dbReference type="Gene3D" id="2.60.120.590">
    <property type="entry name" value="Alpha-ketoglutarate-dependent dioxygenase AlkB-like"/>
    <property type="match status" value="1"/>
</dbReference>
<accession>A0A2G8RRL4</accession>
<feature type="region of interest" description="Disordered" evidence="1">
    <location>
        <begin position="454"/>
        <end position="478"/>
    </location>
</feature>
<evidence type="ECO:0000259" key="2">
    <source>
        <dbReference type="PROSITE" id="PS51471"/>
    </source>
</evidence>
<dbReference type="Proteomes" id="UP000230002">
    <property type="component" value="Unassembled WGS sequence"/>
</dbReference>
<feature type="compositionally biased region" description="Low complexity" evidence="1">
    <location>
        <begin position="111"/>
        <end position="122"/>
    </location>
</feature>
<dbReference type="OrthoDB" id="545910at2759"/>
<dbReference type="GO" id="GO:0051213">
    <property type="term" value="F:dioxygenase activity"/>
    <property type="evidence" value="ECO:0007669"/>
    <property type="project" value="InterPro"/>
</dbReference>
<comment type="caution">
    <text evidence="3">The sequence shown here is derived from an EMBL/GenBank/DDBJ whole genome shotgun (WGS) entry which is preliminary data.</text>
</comment>
<dbReference type="AlphaFoldDB" id="A0A2G8RRL4"/>
<dbReference type="PANTHER" id="PTHR31212">
    <property type="entry name" value="ALPHA-KETOGLUTARATE-DEPENDENT DIOXYGENASE ALKB HOMOLOG 3"/>
    <property type="match status" value="1"/>
</dbReference>
<dbReference type="PANTHER" id="PTHR31212:SF4">
    <property type="entry name" value="ALPHA-KETOGLUTARATE-DEPENDENT DIOXYGENASE ALKB HOMOLOG 3"/>
    <property type="match status" value="1"/>
</dbReference>
<dbReference type="GO" id="GO:0006307">
    <property type="term" value="P:DNA alkylation repair"/>
    <property type="evidence" value="ECO:0007669"/>
    <property type="project" value="InterPro"/>
</dbReference>
<dbReference type="InterPro" id="IPR032854">
    <property type="entry name" value="ALKBH3"/>
</dbReference>
<protein>
    <recommendedName>
        <fullName evidence="2">Fe2OG dioxygenase domain-containing protein</fullName>
    </recommendedName>
</protein>
<evidence type="ECO:0000256" key="1">
    <source>
        <dbReference type="SAM" id="MobiDB-lite"/>
    </source>
</evidence>
<feature type="compositionally biased region" description="Basic and acidic residues" evidence="1">
    <location>
        <begin position="70"/>
        <end position="79"/>
    </location>
</feature>
<dbReference type="InterPro" id="IPR037151">
    <property type="entry name" value="AlkB-like_sf"/>
</dbReference>
<evidence type="ECO:0000313" key="3">
    <source>
        <dbReference type="EMBL" id="PIL24143.1"/>
    </source>
</evidence>
<feature type="region of interest" description="Disordered" evidence="1">
    <location>
        <begin position="141"/>
        <end position="160"/>
    </location>
</feature>
<evidence type="ECO:0000313" key="4">
    <source>
        <dbReference type="Proteomes" id="UP000230002"/>
    </source>
</evidence>
<feature type="domain" description="Fe2OG dioxygenase" evidence="2">
    <location>
        <begin position="295"/>
        <end position="425"/>
    </location>
</feature>
<sequence length="528" mass="59049">MDGADLDTETMLAILSSLLHPLEFEHTVLLDALVKAQGDVELAARSLRPEPPRKKRKVSQKAGLQGWLKSGDKGHDSQDKAISSASANPDKFTPRRASSPAVLGTNVPGGSESSFSSPRKPSSRAKAVSNIEFMALFRPLNSSDSSSKPQAPRHPPLALVSPDHVAQHTPCTLHSSILPQELACRLFYTMLHASRDWNRNKWWLFDRVVESPHRTSFFVRRDISQAGEGSDLKEEAKYWYNGRPTDPPLTFPSPMEEACEIIERVVNEEMRKRKRYPLEWAGYPVKDGEEPVLWRANVAASNCYEGAKESVGFHSDQLTYLGPYPTIASLSLGVSRIFRLREVIPTDEKDQRNARTFNVPLRHNSLIIMHASCQEVFKHCIPAQNTIDMFRPPMPPPVDLAEEEELAKLSEGSNARINITFRFYRPDFRSQLTPHCKCGVPCILRPDMKNRYEAPPGNDLNAKSEPWTSTSEGEGSGKRSLASKYWWTCYAGAQNDGHGCGFWKVMDVKAEGRGPFVGDMISTTSTNK</sequence>
<dbReference type="STRING" id="1077348.A0A2G8RRL4"/>
<name>A0A2G8RRL4_9APHY</name>
<dbReference type="SUPFAM" id="SSF51197">
    <property type="entry name" value="Clavaminate synthase-like"/>
    <property type="match status" value="1"/>
</dbReference>
<dbReference type="InterPro" id="IPR027450">
    <property type="entry name" value="AlkB-like"/>
</dbReference>
<proteinExistence type="predicted"/>
<organism evidence="3 4">
    <name type="scientific">Ganoderma sinense ZZ0214-1</name>
    <dbReference type="NCBI Taxonomy" id="1077348"/>
    <lineage>
        <taxon>Eukaryota</taxon>
        <taxon>Fungi</taxon>
        <taxon>Dikarya</taxon>
        <taxon>Basidiomycota</taxon>
        <taxon>Agaricomycotina</taxon>
        <taxon>Agaricomycetes</taxon>
        <taxon>Polyporales</taxon>
        <taxon>Polyporaceae</taxon>
        <taxon>Ganoderma</taxon>
    </lineage>
</organism>